<dbReference type="Proteomes" id="UP000635245">
    <property type="component" value="Unassembled WGS sequence"/>
</dbReference>
<dbReference type="RefSeq" id="WP_200325345.1">
    <property type="nucleotide sequence ID" value="NZ_JAENJH010000012.1"/>
</dbReference>
<name>A0A934V7T9_9PSEU</name>
<evidence type="ECO:0000256" key="1">
    <source>
        <dbReference type="SAM" id="MobiDB-lite"/>
    </source>
</evidence>
<accession>A0A934V7T9</accession>
<gene>
    <name evidence="3" type="ORF">JHE00_31795</name>
</gene>
<evidence type="ECO:0000313" key="4">
    <source>
        <dbReference type="Proteomes" id="UP000635245"/>
    </source>
</evidence>
<proteinExistence type="predicted"/>
<protein>
    <submittedName>
        <fullName evidence="3">Uncharacterized protein</fullName>
    </submittedName>
</protein>
<keyword evidence="2" id="KW-0472">Membrane</keyword>
<dbReference type="EMBL" id="JAENJH010000012">
    <property type="protein sequence ID" value="MBK1788937.1"/>
    <property type="molecule type" value="Genomic_DNA"/>
</dbReference>
<feature type="transmembrane region" description="Helical" evidence="2">
    <location>
        <begin position="35"/>
        <end position="55"/>
    </location>
</feature>
<feature type="transmembrane region" description="Helical" evidence="2">
    <location>
        <begin position="67"/>
        <end position="87"/>
    </location>
</feature>
<organism evidence="3 4">
    <name type="scientific">Prauserella cavernicola</name>
    <dbReference type="NCBI Taxonomy" id="2800127"/>
    <lineage>
        <taxon>Bacteria</taxon>
        <taxon>Bacillati</taxon>
        <taxon>Actinomycetota</taxon>
        <taxon>Actinomycetes</taxon>
        <taxon>Pseudonocardiales</taxon>
        <taxon>Pseudonocardiaceae</taxon>
        <taxon>Prauserella</taxon>
    </lineage>
</organism>
<evidence type="ECO:0000313" key="3">
    <source>
        <dbReference type="EMBL" id="MBK1788937.1"/>
    </source>
</evidence>
<dbReference type="AlphaFoldDB" id="A0A934V7T9"/>
<keyword evidence="2" id="KW-0812">Transmembrane</keyword>
<feature type="transmembrane region" description="Helical" evidence="2">
    <location>
        <begin position="94"/>
        <end position="114"/>
    </location>
</feature>
<sequence length="116" mass="11995">MHGANTTTRETVELATPDRAAGPPVHRTGRWWRGLTGSLAAGLLVLALFVLGVYIASAMGESEGPGIASVIGHLVGAVVAVIAQVVVDRSRGRVAGVAALCVFAAAGAVLWFYWWA</sequence>
<comment type="caution">
    <text evidence="3">The sequence shown here is derived from an EMBL/GenBank/DDBJ whole genome shotgun (WGS) entry which is preliminary data.</text>
</comment>
<keyword evidence="2" id="KW-1133">Transmembrane helix</keyword>
<keyword evidence="4" id="KW-1185">Reference proteome</keyword>
<evidence type="ECO:0000256" key="2">
    <source>
        <dbReference type="SAM" id="Phobius"/>
    </source>
</evidence>
<feature type="region of interest" description="Disordered" evidence="1">
    <location>
        <begin position="1"/>
        <end position="24"/>
    </location>
</feature>
<reference evidence="3" key="1">
    <citation type="submission" date="2020-12" db="EMBL/GenBank/DDBJ databases">
        <title>Prauserella sp. ASG 168, a novel actinomycete isolated from cave rock.</title>
        <authorList>
            <person name="Suriyachadkun C."/>
        </authorList>
    </citation>
    <scope>NUCLEOTIDE SEQUENCE</scope>
    <source>
        <strain evidence="3">ASG 168</strain>
    </source>
</reference>